<dbReference type="EMBL" id="CP045737">
    <property type="protein sequence ID" value="QGG41050.1"/>
    <property type="molecule type" value="Genomic_DNA"/>
</dbReference>
<name>A0A5Q2MM85_9ACTN</name>
<organism evidence="1 2">
    <name type="scientific">Aeromicrobium yanjiei</name>
    <dbReference type="NCBI Taxonomy" id="2662028"/>
    <lineage>
        <taxon>Bacteria</taxon>
        <taxon>Bacillati</taxon>
        <taxon>Actinomycetota</taxon>
        <taxon>Actinomycetes</taxon>
        <taxon>Propionibacteriales</taxon>
        <taxon>Nocardioidaceae</taxon>
        <taxon>Aeromicrobium</taxon>
    </lineage>
</organism>
<accession>A0A5Q2MM85</accession>
<dbReference type="AlphaFoldDB" id="A0A5Q2MM85"/>
<dbReference type="RefSeq" id="WP_153652319.1">
    <property type="nucleotide sequence ID" value="NZ_CP045737.1"/>
</dbReference>
<sequence>MPLFSERNRAEQYAAREAAGEKLWTEDLPLQARMQIAELWDLFEGMSSSASGFSNRAAQQLRIAGLTRASNLHSDLILQDRDTAFTLDLIECVRYAVTQDYKTRGKVSEFDSILNAFLASHRIAFRMVDGEFIPFSSDELHREVVEPVIRLLVDKRFEKAQAAYLSAIKEIAVDPADAITDAGTALQEALEALGCTGVALGALIKDAKSKGLLGKHDQALTDGIERFLVWAAAIRNNKGDGHHVTDASRSDAWLMIHVVGALILRLANEPTSAAE</sequence>
<evidence type="ECO:0000313" key="1">
    <source>
        <dbReference type="EMBL" id="QGG41050.1"/>
    </source>
</evidence>
<protein>
    <recommendedName>
        <fullName evidence="3">Abortive infection protein-like C-terminal domain-containing protein</fullName>
    </recommendedName>
</protein>
<reference evidence="1 2" key="1">
    <citation type="submission" date="2019-11" db="EMBL/GenBank/DDBJ databases">
        <authorList>
            <person name="Li J."/>
        </authorList>
    </citation>
    <scope>NUCLEOTIDE SEQUENCE [LARGE SCALE GENOMIC DNA]</scope>
    <source>
        <strain evidence="1 2">MF47</strain>
    </source>
</reference>
<evidence type="ECO:0008006" key="3">
    <source>
        <dbReference type="Google" id="ProtNLM"/>
    </source>
</evidence>
<dbReference type="Proteomes" id="UP000392064">
    <property type="component" value="Chromosome"/>
</dbReference>
<proteinExistence type="predicted"/>
<dbReference type="KEGG" id="aef:GEV26_06545"/>
<keyword evidence="2" id="KW-1185">Reference proteome</keyword>
<gene>
    <name evidence="1" type="ORF">GEV26_06545</name>
</gene>
<evidence type="ECO:0000313" key="2">
    <source>
        <dbReference type="Proteomes" id="UP000392064"/>
    </source>
</evidence>